<keyword evidence="1" id="KW-1133">Transmembrane helix</keyword>
<evidence type="ECO:0000256" key="1">
    <source>
        <dbReference type="SAM" id="Phobius"/>
    </source>
</evidence>
<feature type="transmembrane region" description="Helical" evidence="1">
    <location>
        <begin position="52"/>
        <end position="71"/>
    </location>
</feature>
<organism evidence="2 3">
    <name type="scientific">Hibiscus sabdariffa</name>
    <name type="common">roselle</name>
    <dbReference type="NCBI Taxonomy" id="183260"/>
    <lineage>
        <taxon>Eukaryota</taxon>
        <taxon>Viridiplantae</taxon>
        <taxon>Streptophyta</taxon>
        <taxon>Embryophyta</taxon>
        <taxon>Tracheophyta</taxon>
        <taxon>Spermatophyta</taxon>
        <taxon>Magnoliopsida</taxon>
        <taxon>eudicotyledons</taxon>
        <taxon>Gunneridae</taxon>
        <taxon>Pentapetalae</taxon>
        <taxon>rosids</taxon>
        <taxon>malvids</taxon>
        <taxon>Malvales</taxon>
        <taxon>Malvaceae</taxon>
        <taxon>Malvoideae</taxon>
        <taxon>Hibiscus</taxon>
    </lineage>
</organism>
<protein>
    <submittedName>
        <fullName evidence="2">Uncharacterized protein</fullName>
    </submittedName>
</protein>
<dbReference type="Proteomes" id="UP001472677">
    <property type="component" value="Unassembled WGS sequence"/>
</dbReference>
<accession>A0ABR2CZP0</accession>
<comment type="caution">
    <text evidence="2">The sequence shown here is derived from an EMBL/GenBank/DDBJ whole genome shotgun (WGS) entry which is preliminary data.</text>
</comment>
<name>A0ABR2CZP0_9ROSI</name>
<evidence type="ECO:0000313" key="3">
    <source>
        <dbReference type="Proteomes" id="UP001472677"/>
    </source>
</evidence>
<proteinExistence type="predicted"/>
<reference evidence="2 3" key="1">
    <citation type="journal article" date="2024" name="G3 (Bethesda)">
        <title>Genome assembly of Hibiscus sabdariffa L. provides insights into metabolisms of medicinal natural products.</title>
        <authorList>
            <person name="Kim T."/>
        </authorList>
    </citation>
    <scope>NUCLEOTIDE SEQUENCE [LARGE SCALE GENOMIC DNA]</scope>
    <source>
        <strain evidence="2">TK-2024</strain>
        <tissue evidence="2">Old leaves</tissue>
    </source>
</reference>
<evidence type="ECO:0000313" key="2">
    <source>
        <dbReference type="EMBL" id="KAK8524891.1"/>
    </source>
</evidence>
<gene>
    <name evidence="2" type="ORF">V6N12_029743</name>
</gene>
<keyword evidence="1" id="KW-0472">Membrane</keyword>
<sequence length="102" mass="11077">MEGGMRRVATCMGEMEEPIAIPICGCGVPAHLRTSLSNDNPGRSMGVVFGDLLVWVLVFGELLYLLAHFGLECLTGLDQHCNFPVKLASISLSYHLEAVELD</sequence>
<keyword evidence="1" id="KW-0812">Transmembrane</keyword>
<dbReference type="EMBL" id="JBBPBM010000041">
    <property type="protein sequence ID" value="KAK8524891.1"/>
    <property type="molecule type" value="Genomic_DNA"/>
</dbReference>
<keyword evidence="3" id="KW-1185">Reference proteome</keyword>